<proteinExistence type="predicted"/>
<evidence type="ECO:0000313" key="3">
    <source>
        <dbReference type="Proteomes" id="UP000254337"/>
    </source>
</evidence>
<gene>
    <name evidence="2" type="ORF">DKB62_07090</name>
</gene>
<dbReference type="AlphaFoldDB" id="A0A346AZP9"/>
<dbReference type="KEGG" id="meg:DKB62_07090"/>
<sequence>MNPISQRPICLEGRQLTYVLERKAVKNINLRVRPDLSIYVSAGPRVPIEHIEAFLQKQGPFIVKALDEYACRKALPVLTLRDGDSLYVAGTACTLDVRLGLRNTVRRRGRTVFMELADNTVEERRHLYHELLRREGEKLFAESLARIFPQLSAYGIAMPKLRQRVMRSRWGSCMPAKAIITMNTYLAIMPAEIIDHVMLHELCHLVHPNHSRHFYNVMTMIMPDWKERRAAMTPYLPYCV</sequence>
<dbReference type="CDD" id="cd07344">
    <property type="entry name" value="M48_yhfN_like"/>
    <property type="match status" value="1"/>
</dbReference>
<dbReference type="InterPro" id="IPR002725">
    <property type="entry name" value="YgjP-like_metallopeptidase"/>
</dbReference>
<protein>
    <submittedName>
        <fullName evidence="2">M48 family peptidase</fullName>
    </submittedName>
</protein>
<name>A0A346AZP9_9FIRM</name>
<dbReference type="EMBL" id="CP029462">
    <property type="protein sequence ID" value="AXL21342.1"/>
    <property type="molecule type" value="Genomic_DNA"/>
</dbReference>
<dbReference type="PANTHER" id="PTHR30399:SF1">
    <property type="entry name" value="UTP PYROPHOSPHATASE"/>
    <property type="match status" value="1"/>
</dbReference>
<organism evidence="2 3">
    <name type="scientific">Megasphaera stantonii</name>
    <dbReference type="NCBI Taxonomy" id="2144175"/>
    <lineage>
        <taxon>Bacteria</taxon>
        <taxon>Bacillati</taxon>
        <taxon>Bacillota</taxon>
        <taxon>Negativicutes</taxon>
        <taxon>Veillonellales</taxon>
        <taxon>Veillonellaceae</taxon>
        <taxon>Megasphaera</taxon>
    </lineage>
</organism>
<reference evidence="2 3" key="1">
    <citation type="submission" date="2018-05" db="EMBL/GenBank/DDBJ databases">
        <title>Complete genome sequence of Megasphaera sp. AJH120T, isolated from the ceca of a chicken.</title>
        <authorList>
            <person name="Maki J."/>
            <person name="Looft T."/>
        </authorList>
    </citation>
    <scope>NUCLEOTIDE SEQUENCE [LARGE SCALE GENOMIC DNA]</scope>
    <source>
        <strain evidence="2 3">AJH120</strain>
    </source>
</reference>
<dbReference type="Gene3D" id="3.30.2010.10">
    <property type="entry name" value="Metalloproteases ('zincins'), catalytic domain"/>
    <property type="match status" value="1"/>
</dbReference>
<dbReference type="PANTHER" id="PTHR30399">
    <property type="entry name" value="UNCHARACTERIZED PROTEIN YGJP"/>
    <property type="match status" value="1"/>
</dbReference>
<dbReference type="OrthoDB" id="9811177at2"/>
<accession>A0A346AZP9</accession>
<evidence type="ECO:0000313" key="2">
    <source>
        <dbReference type="EMBL" id="AXL21342.1"/>
    </source>
</evidence>
<dbReference type="Proteomes" id="UP000254337">
    <property type="component" value="Chromosome"/>
</dbReference>
<dbReference type="RefSeq" id="WP_107196035.1">
    <property type="nucleotide sequence ID" value="NZ_CP029462.1"/>
</dbReference>
<dbReference type="Pfam" id="PF01863">
    <property type="entry name" value="YgjP-like"/>
    <property type="match status" value="1"/>
</dbReference>
<evidence type="ECO:0000259" key="1">
    <source>
        <dbReference type="Pfam" id="PF01863"/>
    </source>
</evidence>
<dbReference type="InterPro" id="IPR053136">
    <property type="entry name" value="UTP_pyrophosphatase-like"/>
</dbReference>
<keyword evidence="3" id="KW-1185">Reference proteome</keyword>
<feature type="domain" description="YgjP-like metallopeptidase" evidence="1">
    <location>
        <begin position="26"/>
        <end position="232"/>
    </location>
</feature>